<feature type="transmembrane region" description="Helical" evidence="1">
    <location>
        <begin position="388"/>
        <end position="406"/>
    </location>
</feature>
<keyword evidence="1" id="KW-0812">Transmembrane</keyword>
<proteinExistence type="predicted"/>
<feature type="transmembrane region" description="Helical" evidence="1">
    <location>
        <begin position="426"/>
        <end position="445"/>
    </location>
</feature>
<dbReference type="RefSeq" id="WP_183339065.1">
    <property type="nucleotide sequence ID" value="NZ_JACHZG010000001.1"/>
</dbReference>
<feature type="transmembrane region" description="Helical" evidence="1">
    <location>
        <begin position="28"/>
        <end position="50"/>
    </location>
</feature>
<feature type="transmembrane region" description="Helical" evidence="1">
    <location>
        <begin position="152"/>
        <end position="175"/>
    </location>
</feature>
<feature type="transmembrane region" description="Helical" evidence="1">
    <location>
        <begin position="288"/>
        <end position="313"/>
    </location>
</feature>
<feature type="transmembrane region" description="Helical" evidence="1">
    <location>
        <begin position="187"/>
        <end position="206"/>
    </location>
</feature>
<evidence type="ECO:0000313" key="3">
    <source>
        <dbReference type="Proteomes" id="UP000565572"/>
    </source>
</evidence>
<protein>
    <recommendedName>
        <fullName evidence="4">Fenitrothion hydrolase</fullName>
    </recommendedName>
</protein>
<evidence type="ECO:0000313" key="2">
    <source>
        <dbReference type="EMBL" id="MBB3327686.1"/>
    </source>
</evidence>
<name>A0A7W5JX41_9ACTN</name>
<dbReference type="AlphaFoldDB" id="A0A7W5JX41"/>
<reference evidence="2 3" key="1">
    <citation type="submission" date="2020-08" db="EMBL/GenBank/DDBJ databases">
        <title>Sequencing the genomes of 1000 actinobacteria strains.</title>
        <authorList>
            <person name="Klenk H.-P."/>
        </authorList>
    </citation>
    <scope>NUCLEOTIDE SEQUENCE [LARGE SCALE GENOMIC DNA]</scope>
    <source>
        <strain evidence="2 3">DSM 11053</strain>
    </source>
</reference>
<keyword evidence="1" id="KW-0472">Membrane</keyword>
<organism evidence="2 3">
    <name type="scientific">Microlunatus antarcticus</name>
    <dbReference type="NCBI Taxonomy" id="53388"/>
    <lineage>
        <taxon>Bacteria</taxon>
        <taxon>Bacillati</taxon>
        <taxon>Actinomycetota</taxon>
        <taxon>Actinomycetes</taxon>
        <taxon>Propionibacteriales</taxon>
        <taxon>Propionibacteriaceae</taxon>
        <taxon>Microlunatus</taxon>
    </lineage>
</organism>
<keyword evidence="3" id="KW-1185">Reference proteome</keyword>
<dbReference type="Proteomes" id="UP000565572">
    <property type="component" value="Unassembled WGS sequence"/>
</dbReference>
<feature type="transmembrane region" description="Helical" evidence="1">
    <location>
        <begin position="325"/>
        <end position="346"/>
    </location>
</feature>
<evidence type="ECO:0000256" key="1">
    <source>
        <dbReference type="SAM" id="Phobius"/>
    </source>
</evidence>
<feature type="transmembrane region" description="Helical" evidence="1">
    <location>
        <begin position="248"/>
        <end position="268"/>
    </location>
</feature>
<evidence type="ECO:0008006" key="4">
    <source>
        <dbReference type="Google" id="ProtNLM"/>
    </source>
</evidence>
<dbReference type="EMBL" id="JACHZG010000001">
    <property type="protein sequence ID" value="MBB3327686.1"/>
    <property type="molecule type" value="Genomic_DNA"/>
</dbReference>
<gene>
    <name evidence="2" type="ORF">FHX39_002630</name>
</gene>
<feature type="transmembrane region" description="Helical" evidence="1">
    <location>
        <begin position="109"/>
        <end position="131"/>
    </location>
</feature>
<feature type="transmembrane region" description="Helical" evidence="1">
    <location>
        <begin position="78"/>
        <end position="97"/>
    </location>
</feature>
<comment type="caution">
    <text evidence="2">The sequence shown here is derived from an EMBL/GenBank/DDBJ whole genome shotgun (WGS) entry which is preliminary data.</text>
</comment>
<keyword evidence="1" id="KW-1133">Transmembrane helix</keyword>
<sequence length="446" mass="48188">MPPYALAGPSVLAPLHGIASRHDLPLPFSFVLVGAGVALVVSFVVLGVAWRRPRFGAVGGVALPRLTRFVDSSVTRTLARVLVLVLFAWVGLALFAGRDLLTNPVFGFVFVWMWVGLVPLSILLGPFWRVVNPLRTLHRLLCAVARTDPREGLAALPSWVGLWPGAIHLTAFTWLELVQPDRTTLPVMRVWALAWLVVVVLGAIAFGERWFAVSDPFEVYSTTIARLSPWHRTGDVLRLVNPLAGLTAWRPPPGAVGVVAVLLGSTAFDSFTNTTRWISTVQASAVPSILWATAGLLVMILVVLVTFTAAAAWMARYGDRPARTYARLMAGSLVPIVVGYAIAHYFTLLVLEGQRVLVNLSDPLGRGWDVLGTGRWAVDASIFDHPTAIAVVQLLAIVVGHVLGVISAHEKAVALLPERSALRGQWPMLVLMVGYTCAGLVLLFSP</sequence>
<accession>A0A7W5JX41</accession>